<dbReference type="PIR" id="T33759">
    <property type="entry name" value="T33759"/>
</dbReference>
<accession>Q9TYW4</accession>
<evidence type="ECO:0000259" key="6">
    <source>
        <dbReference type="PROSITE" id="PS50021"/>
    </source>
</evidence>
<dbReference type="Gene3D" id="1.10.418.10">
    <property type="entry name" value="Calponin-like domain"/>
    <property type="match status" value="2"/>
</dbReference>
<feature type="domain" description="Calponin-homology (CH)" evidence="6">
    <location>
        <begin position="150"/>
        <end position="253"/>
    </location>
</feature>
<feature type="repeat" description="Filamin" evidence="4">
    <location>
        <begin position="367"/>
        <end position="442"/>
    </location>
</feature>
<feature type="repeat" description="Filamin" evidence="4">
    <location>
        <begin position="827"/>
        <end position="918"/>
    </location>
</feature>
<dbReference type="SUPFAM" id="SSF47576">
    <property type="entry name" value="Calponin-homology domain, CH-domain"/>
    <property type="match status" value="1"/>
</dbReference>
<dbReference type="PROSITE" id="PS50194">
    <property type="entry name" value="FILAMIN_REPEAT"/>
    <property type="match status" value="7"/>
</dbReference>
<dbReference type="AGR" id="WB:WBGene00022048"/>
<feature type="repeat" description="Filamin" evidence="4">
    <location>
        <begin position="252"/>
        <end position="354"/>
    </location>
</feature>
<dbReference type="CDD" id="cd21311">
    <property type="entry name" value="CH_dFLNA-like_rpt1"/>
    <property type="match status" value="1"/>
</dbReference>
<evidence type="ECO:0007829" key="10">
    <source>
        <dbReference type="PeptideAtlas" id="Q9TYW4"/>
    </source>
</evidence>
<dbReference type="InterPro" id="IPR001298">
    <property type="entry name" value="Filamin/ABP280_rpt"/>
</dbReference>
<evidence type="ECO:0000256" key="1">
    <source>
        <dbReference type="ARBA" id="ARBA00009238"/>
    </source>
</evidence>
<dbReference type="Pfam" id="PF00630">
    <property type="entry name" value="Filamin"/>
    <property type="match status" value="5"/>
</dbReference>
<dbReference type="EMBL" id="BX284604">
    <property type="protein sequence ID" value="CCD69678.1"/>
    <property type="molecule type" value="Genomic_DNA"/>
</dbReference>
<dbReference type="SMR" id="Q9TYW4"/>
<dbReference type="GO" id="GO:0061038">
    <property type="term" value="P:uterus morphogenesis"/>
    <property type="evidence" value="ECO:0000315"/>
    <property type="project" value="WormBase"/>
</dbReference>
<feature type="repeat" description="Filamin" evidence="4">
    <location>
        <begin position="954"/>
        <end position="1046"/>
    </location>
</feature>
<reference evidence="7 8" key="1">
    <citation type="journal article" date="1998" name="Science">
        <title>Genome sequence of the nematode C. elegans: a platform for investigating biology.</title>
        <authorList>
            <consortium name="The C. elegans sequencing consortium"/>
            <person name="Sulson J.E."/>
            <person name="Waterston R."/>
        </authorList>
    </citation>
    <scope>NUCLEOTIDE SEQUENCE [LARGE SCALE GENOMIC DNA]</scope>
    <source>
        <strain evidence="7 8">Bristol N2</strain>
    </source>
</reference>
<keyword evidence="10" id="KW-1267">Proteomics identification</keyword>
<dbReference type="GeneID" id="176855"/>
<comment type="similarity">
    <text evidence="1">Belongs to the filamin family.</text>
</comment>
<dbReference type="Pfam" id="PF00307">
    <property type="entry name" value="CH"/>
    <property type="match status" value="2"/>
</dbReference>
<dbReference type="Proteomes" id="UP000001940">
    <property type="component" value="Chromosome IV"/>
</dbReference>
<dbReference type="PeptideAtlas" id="Q9TYW4"/>
<dbReference type="GO" id="GO:0007015">
    <property type="term" value="P:actin filament organization"/>
    <property type="evidence" value="ECO:0000315"/>
    <property type="project" value="WormBase"/>
</dbReference>
<dbReference type="Bgee" id="WBGene00022048">
    <property type="expression patterns" value="Expressed in adult organism and 4 other cell types or tissues"/>
</dbReference>
<keyword evidence="2" id="KW-0677">Repeat</keyword>
<dbReference type="FunFam" id="1.10.418.10:FF:000006">
    <property type="entry name" value="Filamin-B isoform A"/>
    <property type="match status" value="1"/>
</dbReference>
<dbReference type="CTD" id="176855"/>
<dbReference type="GO" id="GO:0051015">
    <property type="term" value="F:actin filament binding"/>
    <property type="evidence" value="ECO:0007669"/>
    <property type="project" value="InterPro"/>
</dbReference>
<dbReference type="InterPro" id="IPR014756">
    <property type="entry name" value="Ig_E-set"/>
</dbReference>
<evidence type="ECO:0000256" key="4">
    <source>
        <dbReference type="PROSITE-ProRule" id="PRU00087"/>
    </source>
</evidence>
<dbReference type="SMART" id="SM00557">
    <property type="entry name" value="IG_FLMN"/>
    <property type="match status" value="7"/>
</dbReference>
<dbReference type="WormBase" id="Y66H1B.2b">
    <property type="protein sequence ID" value="CE20347"/>
    <property type="gene ID" value="WBGene00022048"/>
    <property type="gene designation" value="fln-1"/>
</dbReference>
<dbReference type="OrthoDB" id="18740at2759"/>
<dbReference type="SMART" id="SM00033">
    <property type="entry name" value="CH"/>
    <property type="match status" value="2"/>
</dbReference>
<dbReference type="SUPFAM" id="SSF81296">
    <property type="entry name" value="E set domains"/>
    <property type="match status" value="7"/>
</dbReference>
<dbReference type="InterPro" id="IPR013783">
    <property type="entry name" value="Ig-like_fold"/>
</dbReference>
<dbReference type="InterPro" id="IPR017868">
    <property type="entry name" value="Filamin/ABP280_repeat-like"/>
</dbReference>
<feature type="compositionally biased region" description="Low complexity" evidence="5">
    <location>
        <begin position="1063"/>
        <end position="1076"/>
    </location>
</feature>
<evidence type="ECO:0000256" key="3">
    <source>
        <dbReference type="ARBA" id="ARBA00023203"/>
    </source>
</evidence>
<name>Q9TYW4_CAEEL</name>
<sequence length="1084" mass="118625">MAQPKRLDQEEEVVPAIRHDDAEWKIIQQNTFTRWVKNHLQKAGETIESLETDFSDGLKLIALAQVLSHKNVGKFNKKVAFRSQKLENVSLALNFFQNEENIKIINIDSTHIVDHNKKLILGLVWTLILHYSISMGWIQEKREDGDNKEETPKQKLLNWIRNRLPGMPISNFTSDWNDGVALGALVNSMAPGALEDWENWSPNDALENTEKAMKSAQDLLKVAPLIAPAEMIHPEIDEMSVMTYLSQFPATKPIIMKPKVQATISNLDKILQVNDPREFDLKLSRDGFKPKVSIRDEDGQDIHLSLKKVEDKENAYKVKFTPTKIGFIHVDVAANDVHTFETQTIPEASVICQVVPIARLLDYNKTAKVGDDVKFAVVDAIEGPVEAIVVDPTGKEHRMVILDGTSPGEHSFEYKIPCIGLHSVNVFHKKLPLTGSPFPLRGKPKNSFKVWGRGIAPEGIRKNDVVGVHVESLDPEENIANANISLEVLKPSDGSHLPVSVGYNDESQSMDFEYSPKQAPDDLEVLVKVAGEVIESHKIHVAPESSSKIRAFGAGLEGGIVNEPCVFDVEMNGESKDLSFAVEGPSKAEIGCQERPDGSAILSYTPTVAGVYKVGVLADGKHIQDSPFVLRVTEPIEGLKPSATRVTGIDESKVYNVGEKIPFRVDTRLCGVDLVPKVEILDPELNPISYGAREITPGLFEYTLIPDAPIKHKIDVSVAGVSVPGAPFSVKVKEPTDASKLKIFGPGVDGPVYSKEPTRFTIDATQAGPGAVEVALRDDQGENVDLDVLDNQDGSFTVKYTAQRPGAYQLNVVFAGEEISPIEINVKPNVDVSGIRVEGLENAVVTVNVEKEIHVFTTDGENTRIVITSPSGRVVEAIIESTPTGFRVRFTPSEVGNYTIDVTYQDIPIERSPFTLQSVEGPKNQDDSEILDGENQENPGDRTLAEAEYLVFGSGPPCADMVTVSGPGLGPLVAQRSTYVSIDTTNAGFGDIDVYVDGPTRTPLHCVDNQDGILKMSFTPKQPGLYYLRVMFDNEHVPGSPFQIVAVAALLGNPLDQRSKTESPYSSISSGSSSTPNPNPQACT</sequence>
<dbReference type="InterPro" id="IPR044801">
    <property type="entry name" value="Filamin"/>
</dbReference>
<dbReference type="PhylomeDB" id="Q9TYW4"/>
<dbReference type="ExpressionAtlas" id="Q9TYW4">
    <property type="expression patterns" value="baseline and differential"/>
</dbReference>
<evidence type="ECO:0000313" key="9">
    <source>
        <dbReference type="WormBase" id="Y66H1B.2b"/>
    </source>
</evidence>
<dbReference type="InterPro" id="IPR036872">
    <property type="entry name" value="CH_dom_sf"/>
</dbReference>
<feature type="repeat" description="Filamin" evidence="4">
    <location>
        <begin position="636"/>
        <end position="732"/>
    </location>
</feature>
<feature type="repeat" description="Filamin" evidence="4">
    <location>
        <begin position="733"/>
        <end position="828"/>
    </location>
</feature>
<dbReference type="PANTHER" id="PTHR38537">
    <property type="entry name" value="JITTERBUG, ISOFORM N"/>
    <property type="match status" value="1"/>
</dbReference>
<evidence type="ECO:0000256" key="5">
    <source>
        <dbReference type="SAM" id="MobiDB-lite"/>
    </source>
</evidence>
<dbReference type="FunFam" id="2.60.40.10:FF:000001">
    <property type="entry name" value="Filamin-C isoform b"/>
    <property type="match status" value="1"/>
</dbReference>
<proteinExistence type="evidence at protein level"/>
<dbReference type="UCSC" id="Y66H1B.3.1">
    <property type="organism name" value="c. elegans"/>
</dbReference>
<dbReference type="AlphaFoldDB" id="Q9TYW4"/>
<evidence type="ECO:0000313" key="7">
    <source>
        <dbReference type="EMBL" id="CCD69678.1"/>
    </source>
</evidence>
<evidence type="ECO:0000313" key="8">
    <source>
        <dbReference type="Proteomes" id="UP000001940"/>
    </source>
</evidence>
<keyword evidence="8" id="KW-1185">Reference proteome</keyword>
<dbReference type="PANTHER" id="PTHR38537:SF8">
    <property type="entry name" value="FILAMIN-A"/>
    <property type="match status" value="1"/>
</dbReference>
<evidence type="ECO:0000256" key="2">
    <source>
        <dbReference type="ARBA" id="ARBA00022737"/>
    </source>
</evidence>
<organism evidence="7 8">
    <name type="scientific">Caenorhabditis elegans</name>
    <dbReference type="NCBI Taxonomy" id="6239"/>
    <lineage>
        <taxon>Eukaryota</taxon>
        <taxon>Metazoa</taxon>
        <taxon>Ecdysozoa</taxon>
        <taxon>Nematoda</taxon>
        <taxon>Chromadorea</taxon>
        <taxon>Rhabditida</taxon>
        <taxon>Rhabditina</taxon>
        <taxon>Rhabditomorpha</taxon>
        <taxon>Rhabditoidea</taxon>
        <taxon>Rhabditidae</taxon>
        <taxon>Peloderinae</taxon>
        <taxon>Caenorhabditis</taxon>
    </lineage>
</organism>
<keyword evidence="3" id="KW-0009">Actin-binding</keyword>
<gene>
    <name evidence="7 9" type="primary">fln-1</name>
    <name evidence="7" type="ORF">CELE_Y66H1B.2</name>
    <name evidence="9" type="ORF">Y66H1B.2</name>
</gene>
<feature type="region of interest" description="Disordered" evidence="5">
    <location>
        <begin position="1058"/>
        <end position="1084"/>
    </location>
</feature>
<dbReference type="Gene3D" id="2.60.40.10">
    <property type="entry name" value="Immunoglobulins"/>
    <property type="match status" value="7"/>
</dbReference>
<dbReference type="RefSeq" id="NP_001023551.2">
    <property type="nucleotide sequence ID" value="NM_001028380.5"/>
</dbReference>
<protein>
    <submittedName>
        <fullName evidence="7">Calponin-homology (CH) domain-containing protein</fullName>
    </submittedName>
</protein>
<dbReference type="PROSITE" id="PS50021">
    <property type="entry name" value="CH"/>
    <property type="match status" value="2"/>
</dbReference>
<dbReference type="InterPro" id="IPR001715">
    <property type="entry name" value="CH_dom"/>
</dbReference>
<dbReference type="CDD" id="cd21230">
    <property type="entry name" value="CH_FLN_rpt2"/>
    <property type="match status" value="1"/>
</dbReference>
<feature type="region of interest" description="Disordered" evidence="5">
    <location>
        <begin position="916"/>
        <end position="940"/>
    </location>
</feature>
<feature type="repeat" description="Filamin" evidence="4">
    <location>
        <begin position="541"/>
        <end position="632"/>
    </location>
</feature>
<feature type="domain" description="Calponin-homology (CH)" evidence="6">
    <location>
        <begin position="26"/>
        <end position="132"/>
    </location>
</feature>
<dbReference type="GO" id="GO:0005884">
    <property type="term" value="C:actin filament"/>
    <property type="evidence" value="ECO:0000314"/>
    <property type="project" value="WormBase"/>
</dbReference>
<dbReference type="FunFam" id="1.10.418.10:FF:000008">
    <property type="entry name" value="Filamin-B isoform C"/>
    <property type="match status" value="1"/>
</dbReference>